<dbReference type="RefSeq" id="WP_345493256.1">
    <property type="nucleotide sequence ID" value="NZ_BAABJM010000001.1"/>
</dbReference>
<organism evidence="2 3">
    <name type="scientific">Nocardia callitridis</name>
    <dbReference type="NCBI Taxonomy" id="648753"/>
    <lineage>
        <taxon>Bacteria</taxon>
        <taxon>Bacillati</taxon>
        <taxon>Actinomycetota</taxon>
        <taxon>Actinomycetes</taxon>
        <taxon>Mycobacteriales</taxon>
        <taxon>Nocardiaceae</taxon>
        <taxon>Nocardia</taxon>
    </lineage>
</organism>
<dbReference type="SUPFAM" id="SSF48452">
    <property type="entry name" value="TPR-like"/>
    <property type="match status" value="1"/>
</dbReference>
<evidence type="ECO:0000259" key="1">
    <source>
        <dbReference type="Pfam" id="PF00931"/>
    </source>
</evidence>
<sequence length="692" mass="75053">MSETPTAVCLVPSRPRILVDRDDERNSIIGRIGAQWAARTAGVFVLTGMPGVGKTSLALWCAHELLSGAGEPAAPTEVVGAGARFDVVLHVSMGASARALSVEDAMTIFLPALGVSSLPTTTDGMVAAYRAALADRSSLILLDDVASAEQLNALLPGAARSVVIATSRRYSEGFEHLGFDVFPVGVFTPDHAKELLSRGMDPVRAAAEDRPLGEVAELCGWLPLALGIARAHLLTRHRGVAGYVDRLRAAKSRLAEFRIENQRLVENVYEVAYQELSDDQRMLYRLLGLHAGRQFDAAVAAALLGPDYAGELDDDLYALKSACLLTDIDDGRFELHSLVHLHARGLATATLHPADCRAALRRMVRWYLEFAVAREQVLSGRIRFGELFDGRIPLAYTGPEAYQRAIADLELERANLRRALSTAADEGFHELAWQLCEALFTFYFQRDLYADAIAAYRVGSASAQWITADTGDARPQLRMCIELGTAYFAVREHDAAMREFRNAEELATGLRDEVSVASLAKTFAWQAFVHQRHDEYSAAVRAIAKSRALVDDPAFPARIREREHRMLDMNSGPMLAAIGRHDEAIALGRSAVEYFRPDAERHNYAKSVANLGGTLARLGGSHDDEAVELLSEAVELEQALGLDTWLADSCEALGAVLLRLGRGAEGRELKARAAALFGELGGRGSSALGTGA</sequence>
<accession>A0ABP9JS43</accession>
<reference evidence="3" key="1">
    <citation type="journal article" date="2019" name="Int. J. Syst. Evol. Microbiol.">
        <title>The Global Catalogue of Microorganisms (GCM) 10K type strain sequencing project: providing services to taxonomists for standard genome sequencing and annotation.</title>
        <authorList>
            <consortium name="The Broad Institute Genomics Platform"/>
            <consortium name="The Broad Institute Genome Sequencing Center for Infectious Disease"/>
            <person name="Wu L."/>
            <person name="Ma J."/>
        </authorList>
    </citation>
    <scope>NUCLEOTIDE SEQUENCE [LARGE SCALE GENOMIC DNA]</scope>
    <source>
        <strain evidence="3">JCM 18298</strain>
    </source>
</reference>
<evidence type="ECO:0000313" key="2">
    <source>
        <dbReference type="EMBL" id="GAA5043073.1"/>
    </source>
</evidence>
<dbReference type="PANTHER" id="PTHR47691:SF3">
    <property type="entry name" value="HTH-TYPE TRANSCRIPTIONAL REGULATOR RV0890C-RELATED"/>
    <property type="match status" value="1"/>
</dbReference>
<proteinExistence type="predicted"/>
<evidence type="ECO:0000313" key="3">
    <source>
        <dbReference type="Proteomes" id="UP001500603"/>
    </source>
</evidence>
<name>A0ABP9JS43_9NOCA</name>
<dbReference type="PANTHER" id="PTHR47691">
    <property type="entry name" value="REGULATOR-RELATED"/>
    <property type="match status" value="1"/>
</dbReference>
<dbReference type="SUPFAM" id="SSF52540">
    <property type="entry name" value="P-loop containing nucleoside triphosphate hydrolases"/>
    <property type="match status" value="1"/>
</dbReference>
<keyword evidence="3" id="KW-1185">Reference proteome</keyword>
<dbReference type="Gene3D" id="3.40.50.300">
    <property type="entry name" value="P-loop containing nucleotide triphosphate hydrolases"/>
    <property type="match status" value="1"/>
</dbReference>
<dbReference type="PRINTS" id="PR00364">
    <property type="entry name" value="DISEASERSIST"/>
</dbReference>
<comment type="caution">
    <text evidence="2">The sequence shown here is derived from an EMBL/GenBank/DDBJ whole genome shotgun (WGS) entry which is preliminary data.</text>
</comment>
<protein>
    <recommendedName>
        <fullName evidence="1">NB-ARC domain-containing protein</fullName>
    </recommendedName>
</protein>
<gene>
    <name evidence="2" type="ORF">GCM10023318_04090</name>
</gene>
<dbReference type="InterPro" id="IPR011990">
    <property type="entry name" value="TPR-like_helical_dom_sf"/>
</dbReference>
<dbReference type="Gene3D" id="1.25.40.10">
    <property type="entry name" value="Tetratricopeptide repeat domain"/>
    <property type="match status" value="2"/>
</dbReference>
<dbReference type="InterPro" id="IPR002182">
    <property type="entry name" value="NB-ARC"/>
</dbReference>
<dbReference type="EMBL" id="BAABJM010000001">
    <property type="protein sequence ID" value="GAA5043073.1"/>
    <property type="molecule type" value="Genomic_DNA"/>
</dbReference>
<dbReference type="Proteomes" id="UP001500603">
    <property type="component" value="Unassembled WGS sequence"/>
</dbReference>
<feature type="domain" description="NB-ARC" evidence="1">
    <location>
        <begin position="41"/>
        <end position="197"/>
    </location>
</feature>
<dbReference type="InterPro" id="IPR027417">
    <property type="entry name" value="P-loop_NTPase"/>
</dbReference>
<dbReference type="Pfam" id="PF00931">
    <property type="entry name" value="NB-ARC"/>
    <property type="match status" value="1"/>
</dbReference>